<dbReference type="OrthoDB" id="5723at2759"/>
<feature type="domain" description="UmuC" evidence="11">
    <location>
        <begin position="6"/>
        <end position="270"/>
    </location>
</feature>
<feature type="region of interest" description="Disordered" evidence="10">
    <location>
        <begin position="458"/>
        <end position="541"/>
    </location>
</feature>
<dbReference type="InterPro" id="IPR036775">
    <property type="entry name" value="DNA_pol_Y-fam_lit_finger_sf"/>
</dbReference>
<evidence type="ECO:0000256" key="5">
    <source>
        <dbReference type="ARBA" id="ARBA00022771"/>
    </source>
</evidence>
<dbReference type="GO" id="GO:0042276">
    <property type="term" value="P:error-prone translesion synthesis"/>
    <property type="evidence" value="ECO:0007669"/>
    <property type="project" value="TreeGrafter"/>
</dbReference>
<dbReference type="PANTHER" id="PTHR45873:SF1">
    <property type="entry name" value="DNA POLYMERASE ETA"/>
    <property type="match status" value="1"/>
</dbReference>
<keyword evidence="8" id="KW-0539">Nucleus</keyword>
<dbReference type="Gene3D" id="3.30.70.270">
    <property type="match status" value="1"/>
</dbReference>
<dbReference type="GO" id="GO:0035861">
    <property type="term" value="C:site of double-strand break"/>
    <property type="evidence" value="ECO:0007669"/>
    <property type="project" value="TreeGrafter"/>
</dbReference>
<dbReference type="SUPFAM" id="SSF56672">
    <property type="entry name" value="DNA/RNA polymerases"/>
    <property type="match status" value="1"/>
</dbReference>
<evidence type="ECO:0000256" key="7">
    <source>
        <dbReference type="ARBA" id="ARBA00023204"/>
    </source>
</evidence>
<protein>
    <recommendedName>
        <fullName evidence="9">DNA polymerase eta</fullName>
    </recommendedName>
</protein>
<evidence type="ECO:0000259" key="11">
    <source>
        <dbReference type="PROSITE" id="PS50173"/>
    </source>
</evidence>
<organism evidence="12 13">
    <name type="scientific">Bodo saltans</name>
    <name type="common">Flagellated protozoan</name>
    <dbReference type="NCBI Taxonomy" id="75058"/>
    <lineage>
        <taxon>Eukaryota</taxon>
        <taxon>Discoba</taxon>
        <taxon>Euglenozoa</taxon>
        <taxon>Kinetoplastea</taxon>
        <taxon>Metakinetoplastina</taxon>
        <taxon>Eubodonida</taxon>
        <taxon>Bodonidae</taxon>
        <taxon>Bodo</taxon>
    </lineage>
</organism>
<evidence type="ECO:0000256" key="2">
    <source>
        <dbReference type="ARBA" id="ARBA00022679"/>
    </source>
</evidence>
<evidence type="ECO:0000256" key="1">
    <source>
        <dbReference type="ARBA" id="ARBA00004123"/>
    </source>
</evidence>
<keyword evidence="7" id="KW-0234">DNA repair</keyword>
<dbReference type="Gene3D" id="3.40.1170.60">
    <property type="match status" value="1"/>
</dbReference>
<dbReference type="InterPro" id="IPR017961">
    <property type="entry name" value="DNA_pol_Y-fam_little_finger"/>
</dbReference>
<dbReference type="GO" id="GO:0008270">
    <property type="term" value="F:zinc ion binding"/>
    <property type="evidence" value="ECO:0007669"/>
    <property type="project" value="UniProtKB-KW"/>
</dbReference>
<dbReference type="EMBL" id="CYKH01000867">
    <property type="protein sequence ID" value="CUG54578.1"/>
    <property type="molecule type" value="Genomic_DNA"/>
</dbReference>
<dbReference type="Gene3D" id="3.30.1490.100">
    <property type="entry name" value="DNA polymerase, Y-family, little finger domain"/>
    <property type="match status" value="1"/>
</dbReference>
<dbReference type="AlphaFoldDB" id="A0A0S4J2C8"/>
<dbReference type="GO" id="GO:0009314">
    <property type="term" value="P:response to radiation"/>
    <property type="evidence" value="ECO:0007669"/>
    <property type="project" value="TreeGrafter"/>
</dbReference>
<dbReference type="Gene3D" id="1.10.150.20">
    <property type="entry name" value="5' to 3' exonuclease, C-terminal subdomain"/>
    <property type="match status" value="1"/>
</dbReference>
<dbReference type="InterPro" id="IPR001126">
    <property type="entry name" value="UmuC"/>
</dbReference>
<evidence type="ECO:0000256" key="3">
    <source>
        <dbReference type="ARBA" id="ARBA00022723"/>
    </source>
</evidence>
<dbReference type="Pfam" id="PF21704">
    <property type="entry name" value="POLH-Rev1_HhH"/>
    <property type="match status" value="1"/>
</dbReference>
<dbReference type="Pfam" id="PF11799">
    <property type="entry name" value="IMS_C"/>
    <property type="match status" value="1"/>
</dbReference>
<dbReference type="GO" id="GO:0006281">
    <property type="term" value="P:DNA repair"/>
    <property type="evidence" value="ECO:0007669"/>
    <property type="project" value="UniProtKB-KW"/>
</dbReference>
<gene>
    <name evidence="12" type="ORF">BSAL_80970</name>
</gene>
<comment type="subcellular location">
    <subcellularLocation>
        <location evidence="1">Nucleus</location>
    </subcellularLocation>
</comment>
<keyword evidence="3" id="KW-0479">Metal-binding</keyword>
<feature type="compositionally biased region" description="Acidic residues" evidence="10">
    <location>
        <begin position="495"/>
        <end position="505"/>
    </location>
</feature>
<dbReference type="GO" id="GO:0003684">
    <property type="term" value="F:damaged DNA binding"/>
    <property type="evidence" value="ECO:0007669"/>
    <property type="project" value="InterPro"/>
</dbReference>
<feature type="compositionally biased region" description="Basic and acidic residues" evidence="10">
    <location>
        <begin position="531"/>
        <end position="541"/>
    </location>
</feature>
<dbReference type="Proteomes" id="UP000051952">
    <property type="component" value="Unassembled WGS sequence"/>
</dbReference>
<dbReference type="Pfam" id="PF00817">
    <property type="entry name" value="IMS"/>
    <property type="match status" value="1"/>
</dbReference>
<sequence>MCAHVICHIDLDCFYAQVEALRLGIDFRNEPYVLVQWGNLIAVNYPARKAGIGRFETIRDAIAKCPEIKYSGVPTFEVGSTEYQYHSNPNKGTHKVSLDPYRRASKKIFDVFGSFPGVQVEKGGVDEAYLDVTEAAHSYVESFYQEHGHHITQQDIDAYTRMCPNRDEDLHQFLQLQEAGGVVPHIETFAPAPTPEYHRLLLAGCAVVKTIRDKVRTELGYDCSAGVSHNRMLSKCISALFKPNQQTLLYPEGTLGFLFDFKFSKLRMFGGKLGQTIEQGLHGTTCGDLWQYSEEAIAAVVGDKETGAYIYRRVRGFDADTVAARTMAKSLLAQKVFSPLTDDVSVLRKWFVVLAQELVERLQEFGDMFGVCGRNMNVKLGGSGLQDSSDVGNKSFPLPTPTTAEALTGVAVRYASIVINNAPGRVQINSVSMSISDFRKMQQNEDVLAANQQTLDRFFKKRPRDDSATSKKEYDTTPRTTETPEKPSRRGEKENEQDEDGDDVVIIEPALSEGLKTPIPPATAGRKKQPRPHDAEVIELD</sequence>
<feature type="compositionally biased region" description="Basic and acidic residues" evidence="10">
    <location>
        <begin position="463"/>
        <end position="494"/>
    </location>
</feature>
<keyword evidence="13" id="KW-1185">Reference proteome</keyword>
<keyword evidence="4" id="KW-0227">DNA damage</keyword>
<dbReference type="InterPro" id="IPR043502">
    <property type="entry name" value="DNA/RNA_pol_sf"/>
</dbReference>
<accession>A0A0S4J2C8</accession>
<evidence type="ECO:0000313" key="12">
    <source>
        <dbReference type="EMBL" id="CUG54578.1"/>
    </source>
</evidence>
<dbReference type="GO" id="GO:0003887">
    <property type="term" value="F:DNA-directed DNA polymerase activity"/>
    <property type="evidence" value="ECO:0007669"/>
    <property type="project" value="TreeGrafter"/>
</dbReference>
<dbReference type="GO" id="GO:0051276">
    <property type="term" value="P:chromosome organization"/>
    <property type="evidence" value="ECO:0007669"/>
    <property type="project" value="UniProtKB-ARBA"/>
</dbReference>
<dbReference type="InterPro" id="IPR052230">
    <property type="entry name" value="DNA_polymerase_eta"/>
</dbReference>
<dbReference type="FunFam" id="3.40.1170.60:FF:000008">
    <property type="entry name" value="DNA polymerase eta subunit"/>
    <property type="match status" value="1"/>
</dbReference>
<name>A0A0S4J2C8_BODSA</name>
<evidence type="ECO:0000256" key="4">
    <source>
        <dbReference type="ARBA" id="ARBA00022763"/>
    </source>
</evidence>
<keyword evidence="6" id="KW-0862">Zinc</keyword>
<evidence type="ECO:0000256" key="8">
    <source>
        <dbReference type="ARBA" id="ARBA00023242"/>
    </source>
</evidence>
<evidence type="ECO:0000256" key="9">
    <source>
        <dbReference type="ARBA" id="ARBA00044975"/>
    </source>
</evidence>
<evidence type="ECO:0000256" key="10">
    <source>
        <dbReference type="SAM" id="MobiDB-lite"/>
    </source>
</evidence>
<evidence type="ECO:0000256" key="6">
    <source>
        <dbReference type="ARBA" id="ARBA00022833"/>
    </source>
</evidence>
<reference evidence="13" key="1">
    <citation type="submission" date="2015-09" db="EMBL/GenBank/DDBJ databases">
        <authorList>
            <consortium name="Pathogen Informatics"/>
        </authorList>
    </citation>
    <scope>NUCLEOTIDE SEQUENCE [LARGE SCALE GENOMIC DNA]</scope>
    <source>
        <strain evidence="13">Lake Konstanz</strain>
    </source>
</reference>
<evidence type="ECO:0000313" key="13">
    <source>
        <dbReference type="Proteomes" id="UP000051952"/>
    </source>
</evidence>
<keyword evidence="2" id="KW-0808">Transferase</keyword>
<dbReference type="OMA" id="AKSKWIN"/>
<proteinExistence type="predicted"/>
<dbReference type="SUPFAM" id="SSF100879">
    <property type="entry name" value="Lesion bypass DNA polymerase (Y-family), little finger domain"/>
    <property type="match status" value="1"/>
</dbReference>
<dbReference type="GO" id="GO:0005634">
    <property type="term" value="C:nucleus"/>
    <property type="evidence" value="ECO:0007669"/>
    <property type="project" value="UniProtKB-SubCell"/>
</dbReference>
<dbReference type="GO" id="GO:0005657">
    <property type="term" value="C:replication fork"/>
    <property type="evidence" value="ECO:0007669"/>
    <property type="project" value="UniProtKB-ARBA"/>
</dbReference>
<dbReference type="InterPro" id="IPR043128">
    <property type="entry name" value="Rev_trsase/Diguanyl_cyclase"/>
</dbReference>
<dbReference type="GO" id="GO:0070987">
    <property type="term" value="P:error-free translesion synthesis"/>
    <property type="evidence" value="ECO:0007669"/>
    <property type="project" value="UniProtKB-ARBA"/>
</dbReference>
<dbReference type="PROSITE" id="PS50173">
    <property type="entry name" value="UMUC"/>
    <property type="match status" value="1"/>
</dbReference>
<keyword evidence="5" id="KW-0863">Zinc-finger</keyword>
<dbReference type="PANTHER" id="PTHR45873">
    <property type="entry name" value="DNA POLYMERASE ETA"/>
    <property type="match status" value="1"/>
</dbReference>
<dbReference type="VEuPathDB" id="TriTrypDB:BSAL_80970"/>